<keyword evidence="2" id="KW-1185">Reference proteome</keyword>
<dbReference type="AlphaFoldDB" id="A0A3M8LED6"/>
<organism evidence="1 2">
    <name type="scientific">Cryobacterium tepidiphilum</name>
    <dbReference type="NCBI Taxonomy" id="2486026"/>
    <lineage>
        <taxon>Bacteria</taxon>
        <taxon>Bacillati</taxon>
        <taxon>Actinomycetota</taxon>
        <taxon>Actinomycetes</taxon>
        <taxon>Micrococcales</taxon>
        <taxon>Microbacteriaceae</taxon>
        <taxon>Cryobacterium</taxon>
    </lineage>
</organism>
<reference evidence="1 2" key="1">
    <citation type="submission" date="2018-11" db="EMBL/GenBank/DDBJ databases">
        <title>Cryobacterium sp. nov., isolated from rhizosphere soil of lettuce.</title>
        <authorList>
            <person name="Wang Y."/>
        </authorList>
    </citation>
    <scope>NUCLEOTIDE SEQUENCE [LARGE SCALE GENOMIC DNA]</scope>
    <source>
        <strain evidence="1 2">NEAU-85</strain>
    </source>
</reference>
<dbReference type="InterPro" id="IPR021456">
    <property type="entry name" value="DUF3107"/>
</dbReference>
<evidence type="ECO:0000313" key="1">
    <source>
        <dbReference type="EMBL" id="RNE63846.1"/>
    </source>
</evidence>
<protein>
    <submittedName>
        <fullName evidence="1">DUF3107 domain-containing protein</fullName>
    </submittedName>
</protein>
<accession>A0A3M8LED6</accession>
<comment type="caution">
    <text evidence="1">The sequence shown here is derived from an EMBL/GenBank/DDBJ whole genome shotgun (WGS) entry which is preliminary data.</text>
</comment>
<proteinExistence type="predicted"/>
<dbReference type="Proteomes" id="UP000279859">
    <property type="component" value="Unassembled WGS sequence"/>
</dbReference>
<sequence length="74" mass="8110">MDIRIGIFNTPREISFETAQAVSEIEEIVAAALSGTSDYLKLTDSKHNTYIVPTSGLAYVELGTEESRRIGFVS</sequence>
<evidence type="ECO:0000313" key="2">
    <source>
        <dbReference type="Proteomes" id="UP000279859"/>
    </source>
</evidence>
<gene>
    <name evidence="1" type="ORF">EEJ31_06390</name>
</gene>
<dbReference type="EMBL" id="RDSR01000007">
    <property type="protein sequence ID" value="RNE63846.1"/>
    <property type="molecule type" value="Genomic_DNA"/>
</dbReference>
<dbReference type="Pfam" id="PF11305">
    <property type="entry name" value="DUF3107"/>
    <property type="match status" value="1"/>
</dbReference>
<dbReference type="RefSeq" id="WP_123045456.1">
    <property type="nucleotide sequence ID" value="NZ_RDSR01000007.1"/>
</dbReference>
<dbReference type="OrthoDB" id="3268468at2"/>
<name>A0A3M8LED6_9MICO</name>